<gene>
    <name evidence="1" type="ORF">BG015_000121</name>
</gene>
<organism evidence="1 2">
    <name type="scientific">Linnemannia schmuckeri</name>
    <dbReference type="NCBI Taxonomy" id="64567"/>
    <lineage>
        <taxon>Eukaryota</taxon>
        <taxon>Fungi</taxon>
        <taxon>Fungi incertae sedis</taxon>
        <taxon>Mucoromycota</taxon>
        <taxon>Mortierellomycotina</taxon>
        <taxon>Mortierellomycetes</taxon>
        <taxon>Mortierellales</taxon>
        <taxon>Mortierellaceae</taxon>
        <taxon>Linnemannia</taxon>
    </lineage>
</organism>
<dbReference type="EMBL" id="JAAAUQ010001010">
    <property type="protein sequence ID" value="KAF9144433.1"/>
    <property type="molecule type" value="Genomic_DNA"/>
</dbReference>
<evidence type="ECO:0000313" key="2">
    <source>
        <dbReference type="Proteomes" id="UP000748756"/>
    </source>
</evidence>
<accession>A0A9P5RRL6</accession>
<dbReference type="OrthoDB" id="2450010at2759"/>
<keyword evidence="2" id="KW-1185">Reference proteome</keyword>
<evidence type="ECO:0000313" key="1">
    <source>
        <dbReference type="EMBL" id="KAF9144433.1"/>
    </source>
</evidence>
<feature type="non-terminal residue" evidence="1">
    <location>
        <position position="193"/>
    </location>
</feature>
<dbReference type="AlphaFoldDB" id="A0A9P5RRL6"/>
<sequence length="193" mass="21683">EFHNTKDVYLMDICPANQASSHSTADFIGIISSLSEVSVDSSLSLSPALTYQDQTMDLEFSRHPRPNIVTTVGDDEGGKVCSDLIKHLVWILDPLEENSVYQLAPCLLRHLASSKQDHLTRPHRHRLALALVFKPIALEVAGSARQRHTFPLCCSITYRSVENQYEDGMLSKALKRRQTKIKEQEQRSDPGVI</sequence>
<dbReference type="Proteomes" id="UP000748756">
    <property type="component" value="Unassembled WGS sequence"/>
</dbReference>
<name>A0A9P5RRL6_9FUNG</name>
<comment type="caution">
    <text evidence="1">The sequence shown here is derived from an EMBL/GenBank/DDBJ whole genome shotgun (WGS) entry which is preliminary data.</text>
</comment>
<reference evidence="1" key="1">
    <citation type="journal article" date="2020" name="Fungal Divers.">
        <title>Resolving the Mortierellaceae phylogeny through synthesis of multi-gene phylogenetics and phylogenomics.</title>
        <authorList>
            <person name="Vandepol N."/>
            <person name="Liber J."/>
            <person name="Desiro A."/>
            <person name="Na H."/>
            <person name="Kennedy M."/>
            <person name="Barry K."/>
            <person name="Grigoriev I.V."/>
            <person name="Miller A.N."/>
            <person name="O'Donnell K."/>
            <person name="Stajich J.E."/>
            <person name="Bonito G."/>
        </authorList>
    </citation>
    <scope>NUCLEOTIDE SEQUENCE</scope>
    <source>
        <strain evidence="1">NRRL 6426</strain>
    </source>
</reference>
<protein>
    <submittedName>
        <fullName evidence="1">Uncharacterized protein</fullName>
    </submittedName>
</protein>
<proteinExistence type="predicted"/>